<evidence type="ECO:0000259" key="1">
    <source>
        <dbReference type="Pfam" id="PF06223"/>
    </source>
</evidence>
<evidence type="ECO:0000313" key="3">
    <source>
        <dbReference type="Proteomes" id="UP000498980"/>
    </source>
</evidence>
<dbReference type="EMBL" id="BLWC01000001">
    <property type="protein sequence ID" value="GFM96987.1"/>
    <property type="molecule type" value="Genomic_DNA"/>
</dbReference>
<gene>
    <name evidence="2" type="ORF">Sfulv_17980</name>
</gene>
<reference evidence="2 3" key="1">
    <citation type="submission" date="2020-05" db="EMBL/GenBank/DDBJ databases">
        <title>Whole genome shotgun sequence of Streptomyces fulvorobeus NBRC 15897.</title>
        <authorList>
            <person name="Komaki H."/>
            <person name="Tamura T."/>
        </authorList>
    </citation>
    <scope>NUCLEOTIDE SEQUENCE [LARGE SCALE GENOMIC DNA]</scope>
    <source>
        <strain evidence="2 3">NBRC 15897</strain>
    </source>
</reference>
<dbReference type="InterPro" id="IPR009350">
    <property type="entry name" value="Phage_tail_T"/>
</dbReference>
<sequence>MRHLLADMDSDEITEWIAYERVTGPLGPRRGDVLHGIHTAVVANTAAGKGRKARPADFIPEWDQDREPDAEQMLATARAVTSTLGGTDHTLRR</sequence>
<accession>A0A7J0C4G7</accession>
<name>A0A7J0C4G7_9ACTN</name>
<comment type="caution">
    <text evidence="2">The sequence shown here is derived from an EMBL/GenBank/DDBJ whole genome shotgun (WGS) entry which is preliminary data.</text>
</comment>
<feature type="domain" description="Minor tail T" evidence="1">
    <location>
        <begin position="9"/>
        <end position="81"/>
    </location>
</feature>
<dbReference type="Pfam" id="PF06223">
    <property type="entry name" value="Phage_tail_T"/>
    <property type="match status" value="1"/>
</dbReference>
<evidence type="ECO:0000313" key="2">
    <source>
        <dbReference type="EMBL" id="GFM96987.1"/>
    </source>
</evidence>
<proteinExistence type="predicted"/>
<dbReference type="Proteomes" id="UP000498980">
    <property type="component" value="Unassembled WGS sequence"/>
</dbReference>
<keyword evidence="3" id="KW-1185">Reference proteome</keyword>
<dbReference type="AlphaFoldDB" id="A0A7J0C4G7"/>
<organism evidence="2 3">
    <name type="scientific">Streptomyces fulvorobeus</name>
    <dbReference type="NCBI Taxonomy" id="284028"/>
    <lineage>
        <taxon>Bacteria</taxon>
        <taxon>Bacillati</taxon>
        <taxon>Actinomycetota</taxon>
        <taxon>Actinomycetes</taxon>
        <taxon>Kitasatosporales</taxon>
        <taxon>Streptomycetaceae</taxon>
        <taxon>Streptomyces</taxon>
    </lineage>
</organism>
<protein>
    <recommendedName>
        <fullName evidence="1">Minor tail T domain-containing protein</fullName>
    </recommendedName>
</protein>